<evidence type="ECO:0000256" key="7">
    <source>
        <dbReference type="HAMAP-Rule" id="MF_00220"/>
    </source>
</evidence>
<feature type="domain" description="Dihydroorotase catalytic" evidence="9">
    <location>
        <begin position="49"/>
        <end position="238"/>
    </location>
</feature>
<dbReference type="RefSeq" id="WP_056970494.1">
    <property type="nucleotide sequence ID" value="NZ_AYYX01000014.1"/>
</dbReference>
<dbReference type="EC" id="3.5.2.3" evidence="7"/>
<dbReference type="GO" id="GO:0005737">
    <property type="term" value="C:cytoplasm"/>
    <property type="evidence" value="ECO:0007669"/>
    <property type="project" value="TreeGrafter"/>
</dbReference>
<dbReference type="SUPFAM" id="SSF51338">
    <property type="entry name" value="Composite domain of metallo-dependent hydrolases"/>
    <property type="match status" value="1"/>
</dbReference>
<organism evidence="10 11">
    <name type="scientific">Liquorilactobacillus vini DSM 20605</name>
    <dbReference type="NCBI Taxonomy" id="1133569"/>
    <lineage>
        <taxon>Bacteria</taxon>
        <taxon>Bacillati</taxon>
        <taxon>Bacillota</taxon>
        <taxon>Bacilli</taxon>
        <taxon>Lactobacillales</taxon>
        <taxon>Lactobacillaceae</taxon>
        <taxon>Liquorilactobacillus</taxon>
    </lineage>
</organism>
<comment type="function">
    <text evidence="1 7">Catalyzes the reversible cyclization of carbamoyl aspartate to dihydroorotate.</text>
</comment>
<comment type="pathway">
    <text evidence="7">Pyrimidine metabolism; UMP biosynthesis via de novo pathway; (S)-dihydroorotate from bicarbonate: step 3/3.</text>
</comment>
<evidence type="ECO:0000256" key="4">
    <source>
        <dbReference type="ARBA" id="ARBA00022801"/>
    </source>
</evidence>
<name>A0A0R2CB43_9LACO</name>
<evidence type="ECO:0000256" key="1">
    <source>
        <dbReference type="ARBA" id="ARBA00002368"/>
    </source>
</evidence>
<feature type="binding site" evidence="7">
    <location>
        <position position="60"/>
    </location>
    <ligand>
        <name>Zn(2+)</name>
        <dbReference type="ChEBI" id="CHEBI:29105"/>
        <label>1</label>
    </ligand>
</feature>
<dbReference type="GO" id="GO:0044205">
    <property type="term" value="P:'de novo' UMP biosynthetic process"/>
    <property type="evidence" value="ECO:0007669"/>
    <property type="project" value="UniProtKB-UniRule"/>
</dbReference>
<dbReference type="NCBIfam" id="NF006837">
    <property type="entry name" value="PRK09357.1-2"/>
    <property type="match status" value="1"/>
</dbReference>
<dbReference type="CDD" id="cd01317">
    <property type="entry name" value="DHOase_IIa"/>
    <property type="match status" value="1"/>
</dbReference>
<dbReference type="InterPro" id="IPR032466">
    <property type="entry name" value="Metal_Hydrolase"/>
</dbReference>
<dbReference type="Pfam" id="PF07969">
    <property type="entry name" value="Amidohydro_3"/>
    <property type="match status" value="1"/>
</dbReference>
<dbReference type="InterPro" id="IPR013108">
    <property type="entry name" value="Amidohydro_3"/>
</dbReference>
<feature type="binding site" evidence="7">
    <location>
        <position position="179"/>
    </location>
    <ligand>
        <name>Zn(2+)</name>
        <dbReference type="ChEBI" id="CHEBI:29105"/>
        <label>2</label>
    </ligand>
</feature>
<dbReference type="PANTHER" id="PTHR43668">
    <property type="entry name" value="ALLANTOINASE"/>
    <property type="match status" value="1"/>
</dbReference>
<feature type="active site" evidence="7">
    <location>
        <position position="305"/>
    </location>
</feature>
<feature type="binding site" evidence="7">
    <location>
        <position position="232"/>
    </location>
    <ligand>
        <name>Zn(2+)</name>
        <dbReference type="ChEBI" id="CHEBI:29105"/>
        <label>2</label>
    </ligand>
</feature>
<feature type="binding site" evidence="7">
    <location>
        <begin position="62"/>
        <end position="64"/>
    </location>
    <ligand>
        <name>substrate</name>
    </ligand>
</feature>
<dbReference type="Proteomes" id="UP000051576">
    <property type="component" value="Unassembled WGS sequence"/>
</dbReference>
<keyword evidence="4 7" id="KW-0378">Hydrolase</keyword>
<dbReference type="InterPro" id="IPR004722">
    <property type="entry name" value="DHOase"/>
</dbReference>
<feature type="binding site" evidence="7">
    <location>
        <position position="94"/>
    </location>
    <ligand>
        <name>substrate</name>
    </ligand>
</feature>
<keyword evidence="6 7" id="KW-0665">Pyrimidine biosynthesis</keyword>
<dbReference type="GO" id="GO:0004151">
    <property type="term" value="F:dihydroorotase activity"/>
    <property type="evidence" value="ECO:0007669"/>
    <property type="project" value="UniProtKB-UniRule"/>
</dbReference>
<dbReference type="InterPro" id="IPR050138">
    <property type="entry name" value="DHOase/Allantoinase_Hydrolase"/>
</dbReference>
<evidence type="ECO:0000256" key="6">
    <source>
        <dbReference type="ARBA" id="ARBA00022975"/>
    </source>
</evidence>
<dbReference type="PROSITE" id="PS00483">
    <property type="entry name" value="DIHYDROOROTASE_2"/>
    <property type="match status" value="1"/>
</dbReference>
<feature type="binding site" evidence="7">
    <location>
        <position position="305"/>
    </location>
    <ligand>
        <name>Zn(2+)</name>
        <dbReference type="ChEBI" id="CHEBI:29105"/>
        <label>1</label>
    </ligand>
</feature>
<feature type="binding site" evidence="7">
    <location>
        <position position="309"/>
    </location>
    <ligand>
        <name>substrate</name>
    </ligand>
</feature>
<dbReference type="GO" id="GO:0004038">
    <property type="term" value="F:allantoinase activity"/>
    <property type="evidence" value="ECO:0007669"/>
    <property type="project" value="TreeGrafter"/>
</dbReference>
<reference evidence="10 11" key="1">
    <citation type="journal article" date="2015" name="Genome Announc.">
        <title>Expanding the biotechnology potential of lactobacilli through comparative genomics of 213 strains and associated genera.</title>
        <authorList>
            <person name="Sun Z."/>
            <person name="Harris H.M."/>
            <person name="McCann A."/>
            <person name="Guo C."/>
            <person name="Argimon S."/>
            <person name="Zhang W."/>
            <person name="Yang X."/>
            <person name="Jeffery I.B."/>
            <person name="Cooney J.C."/>
            <person name="Kagawa T.F."/>
            <person name="Liu W."/>
            <person name="Song Y."/>
            <person name="Salvetti E."/>
            <person name="Wrobel A."/>
            <person name="Rasinkangas P."/>
            <person name="Parkhill J."/>
            <person name="Rea M.C."/>
            <person name="O'Sullivan O."/>
            <person name="Ritari J."/>
            <person name="Douillard F.P."/>
            <person name="Paul Ross R."/>
            <person name="Yang R."/>
            <person name="Briner A.E."/>
            <person name="Felis G.E."/>
            <person name="de Vos W.M."/>
            <person name="Barrangou R."/>
            <person name="Klaenhammer T.R."/>
            <person name="Caufield P.W."/>
            <person name="Cui Y."/>
            <person name="Zhang H."/>
            <person name="O'Toole P.W."/>
        </authorList>
    </citation>
    <scope>NUCLEOTIDE SEQUENCE [LARGE SCALE GENOMIC DNA]</scope>
    <source>
        <strain evidence="10 11">DSM 20605</strain>
    </source>
</reference>
<protein>
    <recommendedName>
        <fullName evidence="7">Dihydroorotase</fullName>
        <shortName evidence="7">DHOase</shortName>
        <ecNumber evidence="7">3.5.2.3</ecNumber>
    </recommendedName>
</protein>
<dbReference type="eggNOG" id="COG0044">
    <property type="taxonomic scope" value="Bacteria"/>
</dbReference>
<gene>
    <name evidence="7" type="primary">pyrC</name>
    <name evidence="10" type="ORF">FD21_GL000388</name>
</gene>
<dbReference type="EMBL" id="AYYX01000014">
    <property type="protein sequence ID" value="KRM89021.1"/>
    <property type="molecule type" value="Genomic_DNA"/>
</dbReference>
<dbReference type="HAMAP" id="MF_00220_B">
    <property type="entry name" value="PyrC_classI_B"/>
    <property type="match status" value="1"/>
</dbReference>
<evidence type="ECO:0000313" key="10">
    <source>
        <dbReference type="EMBL" id="KRM89021.1"/>
    </source>
</evidence>
<dbReference type="InterPro" id="IPR011059">
    <property type="entry name" value="Metal-dep_hydrolase_composite"/>
</dbReference>
<evidence type="ECO:0000256" key="2">
    <source>
        <dbReference type="ARBA" id="ARBA00010286"/>
    </source>
</evidence>
<feature type="binding site" evidence="7">
    <location>
        <position position="152"/>
    </location>
    <ligand>
        <name>Zn(2+)</name>
        <dbReference type="ChEBI" id="CHEBI:29105"/>
        <label>1</label>
    </ligand>
</feature>
<keyword evidence="5 7" id="KW-0862">Zinc</keyword>
<feature type="binding site" evidence="7">
    <location>
        <position position="152"/>
    </location>
    <ligand>
        <name>Zn(2+)</name>
        <dbReference type="ChEBI" id="CHEBI:29105"/>
        <label>2</label>
    </ligand>
</feature>
<dbReference type="GO" id="GO:0008270">
    <property type="term" value="F:zinc ion binding"/>
    <property type="evidence" value="ECO:0007669"/>
    <property type="project" value="UniProtKB-UniRule"/>
</dbReference>
<feature type="binding site" evidence="7">
    <location>
        <position position="62"/>
    </location>
    <ligand>
        <name>Zn(2+)</name>
        <dbReference type="ChEBI" id="CHEBI:29105"/>
        <label>1</label>
    </ligand>
</feature>
<evidence type="ECO:0000259" key="9">
    <source>
        <dbReference type="Pfam" id="PF12890"/>
    </source>
</evidence>
<dbReference type="Pfam" id="PF12890">
    <property type="entry name" value="DHOase"/>
    <property type="match status" value="1"/>
</dbReference>
<dbReference type="Gene3D" id="3.20.20.140">
    <property type="entry name" value="Metal-dependent hydrolases"/>
    <property type="match status" value="1"/>
</dbReference>
<dbReference type="InterPro" id="IPR024403">
    <property type="entry name" value="DHOase_cat"/>
</dbReference>
<keyword evidence="3 7" id="KW-0479">Metal-binding</keyword>
<dbReference type="PANTHER" id="PTHR43668:SF2">
    <property type="entry name" value="ALLANTOINASE"/>
    <property type="match status" value="1"/>
</dbReference>
<comment type="similarity">
    <text evidence="2 7">Belongs to the metallo-dependent hydrolases superfamily. DHOase family. Class I DHOase subfamily.</text>
</comment>
<dbReference type="NCBIfam" id="TIGR00857">
    <property type="entry name" value="pyrC_multi"/>
    <property type="match status" value="1"/>
</dbReference>
<dbReference type="GO" id="GO:0006145">
    <property type="term" value="P:purine nucleobase catabolic process"/>
    <property type="evidence" value="ECO:0007669"/>
    <property type="project" value="TreeGrafter"/>
</dbReference>
<keyword evidence="11" id="KW-1185">Reference proteome</keyword>
<dbReference type="PATRIC" id="fig|1133569.4.peg.412"/>
<accession>A0A0R2CB43</accession>
<sequence>MLTLIKNGLVYQAGQLQKMDVLLQDDHFAAVGVALAELSDADRVIDAAGKLVTPGFVDVHVHYRQPGFTQKETIKTGSLAAAHGGFTTVGAMPNLDPVPDTPEKMEQMQALNQKDGVVHILQYAAITKGRRGKEVNDYAALKAAGAFAISDDGNGIQSAAVMYQAMQHAAAANLPLAEHIEDESLLFNGVINAGPKAQELNLPGMLDLSESSQLARDLILAQRTKVHYHACHISTKESVALIRWAKQQGIRVTCEATPHHLLLTADDILADDGNYKMNPPLRTRADQAALIAALADGTIDLIATDHAPHAADEKAGGFCHAAFGITGSETAFSLLYTKLVKTGQLTLPRLLELLTSAPAKAFSLPTAGTIQPGEPADLAIFDLQQPSQIRESAYYSKGKNNPFTGEQIYGITEMTFVSGRLVYQKED</sequence>
<comment type="catalytic activity">
    <reaction evidence="7">
        <text>(S)-dihydroorotate + H2O = N-carbamoyl-L-aspartate + H(+)</text>
        <dbReference type="Rhea" id="RHEA:24296"/>
        <dbReference type="ChEBI" id="CHEBI:15377"/>
        <dbReference type="ChEBI" id="CHEBI:15378"/>
        <dbReference type="ChEBI" id="CHEBI:30864"/>
        <dbReference type="ChEBI" id="CHEBI:32814"/>
        <dbReference type="EC" id="3.5.2.3"/>
    </reaction>
</comment>
<comment type="cofactor">
    <cofactor evidence="7">
        <name>Zn(2+)</name>
        <dbReference type="ChEBI" id="CHEBI:29105"/>
    </cofactor>
    <text evidence="7">Binds 2 Zn(2+) ions per subunit.</text>
</comment>
<dbReference type="Gene3D" id="2.30.40.10">
    <property type="entry name" value="Urease, subunit C, domain 1"/>
    <property type="match status" value="1"/>
</dbReference>
<evidence type="ECO:0000259" key="8">
    <source>
        <dbReference type="Pfam" id="PF07969"/>
    </source>
</evidence>
<feature type="domain" description="Amidohydrolase 3" evidence="8">
    <location>
        <begin position="343"/>
        <end position="423"/>
    </location>
</feature>
<dbReference type="UniPathway" id="UPA00070">
    <property type="reaction ID" value="UER00117"/>
</dbReference>
<evidence type="ECO:0000256" key="5">
    <source>
        <dbReference type="ARBA" id="ARBA00022833"/>
    </source>
</evidence>
<dbReference type="AlphaFoldDB" id="A0A0R2CB43"/>
<proteinExistence type="inferred from homology"/>
<feature type="binding site" evidence="7">
    <location>
        <position position="278"/>
    </location>
    <ligand>
        <name>substrate</name>
    </ligand>
</feature>
<dbReference type="STRING" id="1133569.FD21_GL000388"/>
<evidence type="ECO:0000256" key="3">
    <source>
        <dbReference type="ARBA" id="ARBA00022723"/>
    </source>
</evidence>
<dbReference type="InterPro" id="IPR002195">
    <property type="entry name" value="Dihydroorotase_CS"/>
</dbReference>
<feature type="binding site" evidence="7">
    <location>
        <begin position="323"/>
        <end position="324"/>
    </location>
    <ligand>
        <name>substrate</name>
    </ligand>
</feature>
<dbReference type="SUPFAM" id="SSF51556">
    <property type="entry name" value="Metallo-dependent hydrolases"/>
    <property type="match status" value="1"/>
</dbReference>
<comment type="caution">
    <text evidence="10">The sequence shown here is derived from an EMBL/GenBank/DDBJ whole genome shotgun (WGS) entry which is preliminary data.</text>
</comment>
<evidence type="ECO:0000313" key="11">
    <source>
        <dbReference type="Proteomes" id="UP000051576"/>
    </source>
</evidence>